<dbReference type="EMBL" id="KV417286">
    <property type="protein sequence ID" value="KZO96054.1"/>
    <property type="molecule type" value="Genomic_DNA"/>
</dbReference>
<dbReference type="GO" id="GO:0016491">
    <property type="term" value="F:oxidoreductase activity"/>
    <property type="evidence" value="ECO:0007669"/>
    <property type="project" value="UniProtKB-KW"/>
</dbReference>
<evidence type="ECO:0000313" key="2">
    <source>
        <dbReference type="EMBL" id="KZO96054.1"/>
    </source>
</evidence>
<reference evidence="2 3" key="1">
    <citation type="journal article" date="2016" name="Mol. Biol. Evol.">
        <title>Comparative Genomics of Early-Diverging Mushroom-Forming Fungi Provides Insights into the Origins of Lignocellulose Decay Capabilities.</title>
        <authorList>
            <person name="Nagy L.G."/>
            <person name="Riley R."/>
            <person name="Tritt A."/>
            <person name="Adam C."/>
            <person name="Daum C."/>
            <person name="Floudas D."/>
            <person name="Sun H."/>
            <person name="Yadav J.S."/>
            <person name="Pangilinan J."/>
            <person name="Larsson K.H."/>
            <person name="Matsuura K."/>
            <person name="Barry K."/>
            <person name="Labutti K."/>
            <person name="Kuo R."/>
            <person name="Ohm R.A."/>
            <person name="Bhattacharya S.S."/>
            <person name="Shirouzu T."/>
            <person name="Yoshinaga Y."/>
            <person name="Martin F.M."/>
            <person name="Grigoriev I.V."/>
            <person name="Hibbett D.S."/>
        </authorList>
    </citation>
    <scope>NUCLEOTIDE SEQUENCE [LARGE SCALE GENOMIC DNA]</scope>
    <source>
        <strain evidence="2 3">TUFC12733</strain>
    </source>
</reference>
<keyword evidence="1" id="KW-0560">Oxidoreductase</keyword>
<sequence length="338" mass="37440">MAPLYPWQYIYHQLPLPSISSISTDLGGKTIIVTGANTGLGLEAARHLARMGPRKLILACRDAHLGKQAVWDIRDDTGYEPECWLLDLASFESVREFAERFEQEGGGRLDILIENAAVLFPTYETSEDGWETMLKVNYLGTAHLALRLLPFLLAAPADPGARLVVVTHYWLYDRGAMLSERILETLNDEERCRQWGTMPMRYGATKLMSLLFTLSLSSRLARLQPPTALTANTVNPGFCHSSLTRHMAHPLLSAVKYVWARSTEAGSRTLVHAALAPELRGVSGVYLSSCQVRKPGDFVASEEGKQAGEKLWVETLEVLFKGDPGLQEVLKACGLEQD</sequence>
<dbReference type="STRING" id="1330018.A0A167LUV4"/>
<organism evidence="2 3">
    <name type="scientific">Calocera viscosa (strain TUFC12733)</name>
    <dbReference type="NCBI Taxonomy" id="1330018"/>
    <lineage>
        <taxon>Eukaryota</taxon>
        <taxon>Fungi</taxon>
        <taxon>Dikarya</taxon>
        <taxon>Basidiomycota</taxon>
        <taxon>Agaricomycotina</taxon>
        <taxon>Dacrymycetes</taxon>
        <taxon>Dacrymycetales</taxon>
        <taxon>Dacrymycetaceae</taxon>
        <taxon>Calocera</taxon>
    </lineage>
</organism>
<dbReference type="PANTHER" id="PTHR43157:SF31">
    <property type="entry name" value="PHOSPHATIDYLINOSITOL-GLYCAN BIOSYNTHESIS CLASS F PROTEIN"/>
    <property type="match status" value="1"/>
</dbReference>
<dbReference type="Pfam" id="PF00106">
    <property type="entry name" value="adh_short"/>
    <property type="match status" value="1"/>
</dbReference>
<dbReference type="SUPFAM" id="SSF51735">
    <property type="entry name" value="NAD(P)-binding Rossmann-fold domains"/>
    <property type="match status" value="1"/>
</dbReference>
<accession>A0A167LUV4</accession>
<evidence type="ECO:0000256" key="1">
    <source>
        <dbReference type="ARBA" id="ARBA00023002"/>
    </source>
</evidence>
<name>A0A167LUV4_CALVF</name>
<dbReference type="AlphaFoldDB" id="A0A167LUV4"/>
<gene>
    <name evidence="2" type="ORF">CALVIDRAFT_598735</name>
</gene>
<dbReference type="PRINTS" id="PR00081">
    <property type="entry name" value="GDHRDH"/>
</dbReference>
<protein>
    <submittedName>
        <fullName evidence="2">NAD(P)-binding protein</fullName>
    </submittedName>
</protein>
<proteinExistence type="predicted"/>
<keyword evidence="3" id="KW-1185">Reference proteome</keyword>
<dbReference type="InterPro" id="IPR036291">
    <property type="entry name" value="NAD(P)-bd_dom_sf"/>
</dbReference>
<dbReference type="OrthoDB" id="542013at2759"/>
<dbReference type="Proteomes" id="UP000076738">
    <property type="component" value="Unassembled WGS sequence"/>
</dbReference>
<evidence type="ECO:0000313" key="3">
    <source>
        <dbReference type="Proteomes" id="UP000076738"/>
    </source>
</evidence>
<dbReference type="Gene3D" id="3.40.50.720">
    <property type="entry name" value="NAD(P)-binding Rossmann-like Domain"/>
    <property type="match status" value="1"/>
</dbReference>
<dbReference type="InterPro" id="IPR002347">
    <property type="entry name" value="SDR_fam"/>
</dbReference>
<dbReference type="PANTHER" id="PTHR43157">
    <property type="entry name" value="PHOSPHATIDYLINOSITOL-GLYCAN BIOSYNTHESIS CLASS F PROTEIN-RELATED"/>
    <property type="match status" value="1"/>
</dbReference>